<comment type="caution">
    <text evidence="1">The sequence shown here is derived from an EMBL/GenBank/DDBJ whole genome shotgun (WGS) entry which is preliminary data.</text>
</comment>
<gene>
    <name evidence="1" type="ORF">ACFQ5G_02670</name>
</gene>
<evidence type="ECO:0000313" key="1">
    <source>
        <dbReference type="EMBL" id="MFD1364242.1"/>
    </source>
</evidence>
<sequence>MMTLENLTATDRATALFASRLPAGVPVAPATLHAAITEALHDHGGPPGCAGQMAAVYGENPAYATARMRWALAVLRAPTRS</sequence>
<dbReference type="Proteomes" id="UP001597183">
    <property type="component" value="Unassembled WGS sequence"/>
</dbReference>
<reference evidence="2" key="1">
    <citation type="journal article" date="2019" name="Int. J. Syst. Evol. Microbiol.">
        <title>The Global Catalogue of Microorganisms (GCM) 10K type strain sequencing project: providing services to taxonomists for standard genome sequencing and annotation.</title>
        <authorList>
            <consortium name="The Broad Institute Genomics Platform"/>
            <consortium name="The Broad Institute Genome Sequencing Center for Infectious Disease"/>
            <person name="Wu L."/>
            <person name="Ma J."/>
        </authorList>
    </citation>
    <scope>NUCLEOTIDE SEQUENCE [LARGE SCALE GENOMIC DNA]</scope>
    <source>
        <strain evidence="2">CCM 7526</strain>
    </source>
</reference>
<dbReference type="EMBL" id="JBHTMK010000004">
    <property type="protein sequence ID" value="MFD1364242.1"/>
    <property type="molecule type" value="Genomic_DNA"/>
</dbReference>
<name>A0ABW4A298_9ACTN</name>
<dbReference type="RefSeq" id="WP_317793842.1">
    <property type="nucleotide sequence ID" value="NZ_AP028461.1"/>
</dbReference>
<proteinExistence type="predicted"/>
<keyword evidence="2" id="KW-1185">Reference proteome</keyword>
<accession>A0ABW4A298</accession>
<protein>
    <submittedName>
        <fullName evidence="1">Uncharacterized protein</fullName>
    </submittedName>
</protein>
<evidence type="ECO:0000313" key="2">
    <source>
        <dbReference type="Proteomes" id="UP001597183"/>
    </source>
</evidence>
<organism evidence="1 2">
    <name type="scientific">Actinoplanes sichuanensis</name>
    <dbReference type="NCBI Taxonomy" id="512349"/>
    <lineage>
        <taxon>Bacteria</taxon>
        <taxon>Bacillati</taxon>
        <taxon>Actinomycetota</taxon>
        <taxon>Actinomycetes</taxon>
        <taxon>Micromonosporales</taxon>
        <taxon>Micromonosporaceae</taxon>
        <taxon>Actinoplanes</taxon>
    </lineage>
</organism>